<dbReference type="GO" id="GO:0055085">
    <property type="term" value="P:transmembrane transport"/>
    <property type="evidence" value="ECO:0007669"/>
    <property type="project" value="InterPro"/>
</dbReference>
<feature type="chain" id="PRO_5021869604" evidence="4">
    <location>
        <begin position="23"/>
        <end position="363"/>
    </location>
</feature>
<dbReference type="AlphaFoldDB" id="A0A553JH37"/>
<dbReference type="EMBL" id="VKGK01000044">
    <property type="protein sequence ID" value="TRY11756.1"/>
    <property type="molecule type" value="Genomic_DNA"/>
</dbReference>
<dbReference type="OrthoDB" id="9771186at2"/>
<comment type="caution">
    <text evidence="5">The sequence shown here is derived from an EMBL/GenBank/DDBJ whole genome shotgun (WGS) entry which is preliminary data.</text>
</comment>
<comment type="similarity">
    <text evidence="1">Belongs to the bacterial solute-binding protein 7 family.</text>
</comment>
<dbReference type="RefSeq" id="WP_144042520.1">
    <property type="nucleotide sequence ID" value="NZ_BMPL01000050.1"/>
</dbReference>
<organism evidence="5 6">
    <name type="scientific">Shewanella hanedai</name>
    <name type="common">Alteromonas hanedai</name>
    <dbReference type="NCBI Taxonomy" id="25"/>
    <lineage>
        <taxon>Bacteria</taxon>
        <taxon>Pseudomonadati</taxon>
        <taxon>Pseudomonadota</taxon>
        <taxon>Gammaproteobacteria</taxon>
        <taxon>Alteromonadales</taxon>
        <taxon>Shewanellaceae</taxon>
        <taxon>Shewanella</taxon>
    </lineage>
</organism>
<evidence type="ECO:0000313" key="5">
    <source>
        <dbReference type="EMBL" id="TRY11756.1"/>
    </source>
</evidence>
<protein>
    <submittedName>
        <fullName evidence="5">TRAP transporter substrate-binding protein</fullName>
    </submittedName>
</protein>
<proteinExistence type="inferred from homology"/>
<accession>A0A553JH37</accession>
<keyword evidence="6" id="KW-1185">Reference proteome</keyword>
<feature type="signal peptide" evidence="4">
    <location>
        <begin position="1"/>
        <end position="22"/>
    </location>
</feature>
<evidence type="ECO:0000256" key="4">
    <source>
        <dbReference type="SAM" id="SignalP"/>
    </source>
</evidence>
<name>A0A553JH37_SHEHA</name>
<sequence length="363" mass="39649">MNVLSKVLFTSVLLLNTNVIFASDNNKEDNAETSNVQIDDVKVSVVGTWSMLSQYKQFERPFWSETITENSNGAVIADVKGFNEMGLKGSEVVRLMKSGVIDFGSTVLGYLAADNPKNEAIDLAGLSPNIETAKIVSDAYKNELSELYNKTYDIKLLGLWPYSAQVLFCNVPITGLSDLKGKKIRTSNRTLAEFVGALGGVGVTMSFGEVVQSLQKGVVDCAITGSMSGYSAKWHEVTTHLYTLPLGWANVMHAVSNKAWNKLPKATKNYIEQEINGLESGIWKGAALETEQGIACNTGHGECQSGEPANLILVEYTERESKLLDNILSDHVLPLWAERCGKPCVNKWNETIGKAVGKEIETK</sequence>
<reference evidence="6" key="1">
    <citation type="submission" date="2019-07" db="EMBL/GenBank/DDBJ databases">
        <title>Shewanella sp. YLB-08 draft genomic sequence.</title>
        <authorList>
            <person name="Yu L."/>
        </authorList>
    </citation>
    <scope>NUCLEOTIDE SEQUENCE [LARGE SCALE GENOMIC DNA]</scope>
    <source>
        <strain evidence="6">JCM 20706</strain>
    </source>
</reference>
<dbReference type="Gene3D" id="3.40.190.170">
    <property type="entry name" value="Bacterial extracellular solute-binding protein, family 7"/>
    <property type="match status" value="1"/>
</dbReference>
<dbReference type="PANTHER" id="PTHR33376:SF7">
    <property type="entry name" value="C4-DICARBOXYLATE-BINDING PROTEIN DCTB"/>
    <property type="match status" value="1"/>
</dbReference>
<dbReference type="Proteomes" id="UP000318126">
    <property type="component" value="Unassembled WGS sequence"/>
</dbReference>
<evidence type="ECO:0000256" key="2">
    <source>
        <dbReference type="ARBA" id="ARBA00022448"/>
    </source>
</evidence>
<evidence type="ECO:0000256" key="1">
    <source>
        <dbReference type="ARBA" id="ARBA00009023"/>
    </source>
</evidence>
<dbReference type="InterPro" id="IPR018389">
    <property type="entry name" value="DctP_fam"/>
</dbReference>
<gene>
    <name evidence="5" type="ORF">FN961_23165</name>
</gene>
<dbReference type="SUPFAM" id="SSF53850">
    <property type="entry name" value="Periplasmic binding protein-like II"/>
    <property type="match status" value="1"/>
</dbReference>
<keyword evidence="3 4" id="KW-0732">Signal</keyword>
<dbReference type="Pfam" id="PF03480">
    <property type="entry name" value="DctP"/>
    <property type="match status" value="1"/>
</dbReference>
<keyword evidence="2" id="KW-0813">Transport</keyword>
<evidence type="ECO:0000313" key="6">
    <source>
        <dbReference type="Proteomes" id="UP000318126"/>
    </source>
</evidence>
<dbReference type="CDD" id="cd13602">
    <property type="entry name" value="PBP2_TRAP_BpDctp6_7"/>
    <property type="match status" value="1"/>
</dbReference>
<dbReference type="PANTHER" id="PTHR33376">
    <property type="match status" value="1"/>
</dbReference>
<dbReference type="NCBIfam" id="NF037995">
    <property type="entry name" value="TRAP_S1"/>
    <property type="match status" value="1"/>
</dbReference>
<dbReference type="InterPro" id="IPR038404">
    <property type="entry name" value="TRAP_DctP_sf"/>
</dbReference>
<evidence type="ECO:0000256" key="3">
    <source>
        <dbReference type="ARBA" id="ARBA00022729"/>
    </source>
</evidence>